<gene>
    <name evidence="8" type="ORF">BSQ44_19775</name>
</gene>
<dbReference type="Gene3D" id="2.70.98.10">
    <property type="match status" value="1"/>
</dbReference>
<dbReference type="InterPro" id="IPR011013">
    <property type="entry name" value="Gal_mutarotase_sf_dom"/>
</dbReference>
<dbReference type="InterPro" id="IPR014718">
    <property type="entry name" value="GH-type_carb-bd"/>
</dbReference>
<feature type="domain" description="Glucan biosynthesis periplasmic MdoG C-terminal" evidence="7">
    <location>
        <begin position="41"/>
        <end position="511"/>
    </location>
</feature>
<keyword evidence="5" id="KW-0732">Signal</keyword>
<accession>A0A1L3SVJ4</accession>
<dbReference type="Gene3D" id="2.60.40.10">
    <property type="entry name" value="Immunoglobulins"/>
    <property type="match status" value="1"/>
</dbReference>
<dbReference type="InterPro" id="IPR014438">
    <property type="entry name" value="Glucan_biosyn_MdoG/MdoD"/>
</dbReference>
<evidence type="ECO:0000256" key="1">
    <source>
        <dbReference type="ARBA" id="ARBA00004418"/>
    </source>
</evidence>
<evidence type="ECO:0000313" key="9">
    <source>
        <dbReference type="Proteomes" id="UP000182840"/>
    </source>
</evidence>
<evidence type="ECO:0000256" key="4">
    <source>
        <dbReference type="ARBA" id="ARBA00015376"/>
    </source>
</evidence>
<evidence type="ECO:0000256" key="3">
    <source>
        <dbReference type="ARBA" id="ARBA00009284"/>
    </source>
</evidence>
<dbReference type="PANTHER" id="PTHR30504:SF4">
    <property type="entry name" value="GLUCANS BIOSYNTHESIS PROTEIN G"/>
    <property type="match status" value="1"/>
</dbReference>
<dbReference type="SUPFAM" id="SSF74650">
    <property type="entry name" value="Galactose mutarotase-like"/>
    <property type="match status" value="1"/>
</dbReference>
<proteinExistence type="inferred from homology"/>
<dbReference type="Proteomes" id="UP000182840">
    <property type="component" value="Chromosome"/>
</dbReference>
<evidence type="ECO:0000259" key="7">
    <source>
        <dbReference type="Pfam" id="PF04349"/>
    </source>
</evidence>
<dbReference type="SUPFAM" id="SSF81296">
    <property type="entry name" value="E set domains"/>
    <property type="match status" value="1"/>
</dbReference>
<protein>
    <recommendedName>
        <fullName evidence="4">Glucans biosynthesis protein G</fullName>
    </recommendedName>
</protein>
<comment type="subcellular location">
    <subcellularLocation>
        <location evidence="1">Periplasm</location>
    </subcellularLocation>
</comment>
<name>A0A1L3SVJ4_9HYPH</name>
<dbReference type="InterPro" id="IPR007444">
    <property type="entry name" value="Glucan_biosyn_MdoG_C"/>
</dbReference>
<dbReference type="InterPro" id="IPR014756">
    <property type="entry name" value="Ig_E-set"/>
</dbReference>
<organism evidence="8 9">
    <name type="scientific">Aquibium oceanicum</name>
    <dbReference type="NCBI Taxonomy" id="1670800"/>
    <lineage>
        <taxon>Bacteria</taxon>
        <taxon>Pseudomonadati</taxon>
        <taxon>Pseudomonadota</taxon>
        <taxon>Alphaproteobacteria</taxon>
        <taxon>Hyphomicrobiales</taxon>
        <taxon>Phyllobacteriaceae</taxon>
        <taxon>Aquibium</taxon>
    </lineage>
</organism>
<dbReference type="UniPathway" id="UPA00637"/>
<dbReference type="GO" id="GO:0051274">
    <property type="term" value="P:beta-glucan biosynthetic process"/>
    <property type="evidence" value="ECO:0007669"/>
    <property type="project" value="TreeGrafter"/>
</dbReference>
<evidence type="ECO:0000256" key="5">
    <source>
        <dbReference type="ARBA" id="ARBA00022729"/>
    </source>
</evidence>
<dbReference type="GO" id="GO:0030246">
    <property type="term" value="F:carbohydrate binding"/>
    <property type="evidence" value="ECO:0007669"/>
    <property type="project" value="InterPro"/>
</dbReference>
<comment type="similarity">
    <text evidence="3">Belongs to the OpgD/OpgG family.</text>
</comment>
<dbReference type="AlphaFoldDB" id="A0A1L3SVJ4"/>
<sequence>MVVIDRRAFIGSVIAGAVAGKGLLSPAAAQQQAEDTAAAEFSFDQVVAEAQRLASAAYEPPPNTLPSFYEDLSYDQYRKIWFDPKAAIWSAAPTDFRLDLFHPGFLYKHPVSISLVSDGKAVELPFSADLFEYGDPELRPQDTEGMGFAGFRARYPINSPEAHQEFLVFLGASYFRAVARNQVYGLSARGLAIDTGEMSGEEFPAFRRFWIEQPGPGDDTLVINALLDSYSVAGAYRFAVTPGAETTTEVTSELFFRRGSMKVGLAPLTSMFMFGGINRGAFDDYRRAVHDTEGLQMLTGNGEWIWRPLDNPAHLQISGFADLHPRGFGLIQRSRGYEDYLDAEAKYDRRPSLWIEPIGDWGQGSVELVEIPTDTEFNDNIVAYWRPAAEPTEGGRWSFSYRMRWTSDVTPGPEVLYVASSRAGKNLRQDRPLFVLDFGSSGEAAISSDGMELQVSASAGKVFNPIFHASQPTGLLRVSFELDPEGAELSELRALLTKAGKPASETWLYRWTSK</sequence>
<dbReference type="Pfam" id="PF04349">
    <property type="entry name" value="MdoG"/>
    <property type="match status" value="1"/>
</dbReference>
<dbReference type="PANTHER" id="PTHR30504">
    <property type="entry name" value="GLUCANS BIOSYNTHESIS PROTEIN"/>
    <property type="match status" value="1"/>
</dbReference>
<comment type="pathway">
    <text evidence="2">Glycan metabolism; osmoregulated periplasmic glucan (OPG) biosynthesis.</text>
</comment>
<keyword evidence="9" id="KW-1185">Reference proteome</keyword>
<evidence type="ECO:0000256" key="2">
    <source>
        <dbReference type="ARBA" id="ARBA00005001"/>
    </source>
</evidence>
<evidence type="ECO:0000256" key="6">
    <source>
        <dbReference type="ARBA" id="ARBA00022764"/>
    </source>
</evidence>
<reference evidence="9" key="1">
    <citation type="submission" date="2016-11" db="EMBL/GenBank/DDBJ databases">
        <title>Mesorhizobium oceanicum sp. nov., isolated from deep seawater in South China Sea.</title>
        <authorList>
            <person name="Fu G.-Y."/>
        </authorList>
    </citation>
    <scope>NUCLEOTIDE SEQUENCE [LARGE SCALE GENOMIC DNA]</scope>
    <source>
        <strain evidence="9">B7</strain>
    </source>
</reference>
<evidence type="ECO:0000313" key="8">
    <source>
        <dbReference type="EMBL" id="APH73364.1"/>
    </source>
</evidence>
<keyword evidence="6" id="KW-0574">Periplasm</keyword>
<dbReference type="EMBL" id="CP018171">
    <property type="protein sequence ID" value="APH73364.1"/>
    <property type="molecule type" value="Genomic_DNA"/>
</dbReference>
<dbReference type="GO" id="GO:0003824">
    <property type="term" value="F:catalytic activity"/>
    <property type="evidence" value="ECO:0007669"/>
    <property type="project" value="InterPro"/>
</dbReference>
<dbReference type="PIRSF" id="PIRSF006281">
    <property type="entry name" value="MdoG"/>
    <property type="match status" value="1"/>
</dbReference>
<dbReference type="GO" id="GO:0030288">
    <property type="term" value="C:outer membrane-bounded periplasmic space"/>
    <property type="evidence" value="ECO:0007669"/>
    <property type="project" value="TreeGrafter"/>
</dbReference>
<dbReference type="FunFam" id="2.70.98.10:FF:000001">
    <property type="entry name" value="Glucans biosynthesis protein G"/>
    <property type="match status" value="1"/>
</dbReference>
<dbReference type="InterPro" id="IPR013783">
    <property type="entry name" value="Ig-like_fold"/>
</dbReference>
<dbReference type="KEGG" id="meso:BSQ44_19775"/>